<dbReference type="Pfam" id="PF02021">
    <property type="entry name" value="UPF0102"/>
    <property type="match status" value="1"/>
</dbReference>
<dbReference type="Gene3D" id="3.40.1350.10">
    <property type="match status" value="1"/>
</dbReference>
<name>A0A6N6N254_9BACT</name>
<sequence length="126" mass="14397">MKRVLERFALGRRRGRMGEDAAARYLRSEGYRVLERNWRSGRLELDLVCRHGDTLVFVEVKTRGAGSRGTPADGLDRTKMRNLVRAAHLYLAEHECWDEPCRFDLVAVLETGDGLELDHVPDAFQA</sequence>
<dbReference type="NCBIfam" id="NF009150">
    <property type="entry name" value="PRK12497.1-3"/>
    <property type="match status" value="1"/>
</dbReference>
<dbReference type="PANTHER" id="PTHR34039">
    <property type="entry name" value="UPF0102 PROTEIN YRAN"/>
    <property type="match status" value="1"/>
</dbReference>
<proteinExistence type="inferred from homology"/>
<dbReference type="RefSeq" id="WP_151150830.1">
    <property type="nucleotide sequence ID" value="NZ_WAIE01000003.1"/>
</dbReference>
<dbReference type="EMBL" id="WAIE01000003">
    <property type="protein sequence ID" value="KAB1441738.1"/>
    <property type="molecule type" value="Genomic_DNA"/>
</dbReference>
<dbReference type="InterPro" id="IPR003509">
    <property type="entry name" value="UPF0102_YraN-like"/>
</dbReference>
<evidence type="ECO:0000256" key="2">
    <source>
        <dbReference type="HAMAP-Rule" id="MF_00048"/>
    </source>
</evidence>
<gene>
    <name evidence="3" type="ORF">F8A88_09085</name>
</gene>
<dbReference type="Proteomes" id="UP000438699">
    <property type="component" value="Unassembled WGS sequence"/>
</dbReference>
<comment type="caution">
    <text evidence="3">The sequence shown here is derived from an EMBL/GenBank/DDBJ whole genome shotgun (WGS) entry which is preliminary data.</text>
</comment>
<dbReference type="InterPro" id="IPR011856">
    <property type="entry name" value="tRNA_endonuc-like_dom_sf"/>
</dbReference>
<dbReference type="InterPro" id="IPR011335">
    <property type="entry name" value="Restrct_endonuc-II-like"/>
</dbReference>
<dbReference type="PANTHER" id="PTHR34039:SF1">
    <property type="entry name" value="UPF0102 PROTEIN YRAN"/>
    <property type="match status" value="1"/>
</dbReference>
<accession>A0A6N6N254</accession>
<dbReference type="AlphaFoldDB" id="A0A6N6N254"/>
<dbReference type="GO" id="GO:0003676">
    <property type="term" value="F:nucleic acid binding"/>
    <property type="evidence" value="ECO:0007669"/>
    <property type="project" value="InterPro"/>
</dbReference>
<dbReference type="NCBIfam" id="TIGR00252">
    <property type="entry name" value="YraN family protein"/>
    <property type="match status" value="1"/>
</dbReference>
<comment type="similarity">
    <text evidence="1 2">Belongs to the UPF0102 family.</text>
</comment>
<evidence type="ECO:0000313" key="4">
    <source>
        <dbReference type="Proteomes" id="UP000438699"/>
    </source>
</evidence>
<dbReference type="SUPFAM" id="SSF52980">
    <property type="entry name" value="Restriction endonuclease-like"/>
    <property type="match status" value="1"/>
</dbReference>
<dbReference type="HAMAP" id="MF_00048">
    <property type="entry name" value="UPF0102"/>
    <property type="match status" value="1"/>
</dbReference>
<evidence type="ECO:0000313" key="3">
    <source>
        <dbReference type="EMBL" id="KAB1441738.1"/>
    </source>
</evidence>
<organism evidence="3 4">
    <name type="scientific">Pseudodesulfovibrio senegalensis</name>
    <dbReference type="NCBI Taxonomy" id="1721087"/>
    <lineage>
        <taxon>Bacteria</taxon>
        <taxon>Pseudomonadati</taxon>
        <taxon>Thermodesulfobacteriota</taxon>
        <taxon>Desulfovibrionia</taxon>
        <taxon>Desulfovibrionales</taxon>
        <taxon>Desulfovibrionaceae</taxon>
    </lineage>
</organism>
<dbReference type="NCBIfam" id="NF009154">
    <property type="entry name" value="PRK12497.3-3"/>
    <property type="match status" value="1"/>
</dbReference>
<protein>
    <recommendedName>
        <fullName evidence="2">UPF0102 protein F8A88_09085</fullName>
    </recommendedName>
</protein>
<dbReference type="CDD" id="cd20736">
    <property type="entry name" value="PoNe_Nuclease"/>
    <property type="match status" value="1"/>
</dbReference>
<reference evidence="3 4" key="1">
    <citation type="journal article" date="2017" name="Int. J. Syst. Evol. Microbiol.">
        <title>Desulfovibrio senegalensis sp. nov., a mesophilic sulfate reducer isolated from marine sediment.</title>
        <authorList>
            <person name="Thioye A."/>
            <person name="Gam Z.B.A."/>
            <person name="Mbengue M."/>
            <person name="Cayol J.L."/>
            <person name="Joseph-Bartoli M."/>
            <person name="Toure-Kane C."/>
            <person name="Labat M."/>
        </authorList>
    </citation>
    <scope>NUCLEOTIDE SEQUENCE [LARGE SCALE GENOMIC DNA]</scope>
    <source>
        <strain evidence="3 4">DSM 101509</strain>
    </source>
</reference>
<dbReference type="OrthoDB" id="9794876at2"/>
<keyword evidence="4" id="KW-1185">Reference proteome</keyword>
<evidence type="ECO:0000256" key="1">
    <source>
        <dbReference type="ARBA" id="ARBA00006738"/>
    </source>
</evidence>